<dbReference type="EMBL" id="KQ100851">
    <property type="protein sequence ID" value="KMS93613.1"/>
    <property type="molecule type" value="Genomic_DNA"/>
</dbReference>
<feature type="compositionally biased region" description="Polar residues" evidence="1">
    <location>
        <begin position="49"/>
        <end position="67"/>
    </location>
</feature>
<evidence type="ECO:0000313" key="2">
    <source>
        <dbReference type="EMBL" id="KMS93613.1"/>
    </source>
</evidence>
<name>A0A0J8B120_BETVV</name>
<sequence length="229" mass="24746">GSVPTSQFAVRHDQMEQLQIDDLNARFAPQHESRADTRAHIRQERPAYNPSSVALNATPPSHPTSSVPRGKPIEVSQMFQMYALTNSLPSTPSHQQMMPPQLMQPPNHHGVAMHMNLPLSSDNIPPMGSMPAFHSNSVPANLYNHTLPGPPPPGLRPGLHTPSASNRPLIIAGLGHQQPQVHHSGRQIPQPVSTRSKSSSSDNRRSKDESGQSSNRPKAPVPAPAAPPS</sequence>
<feature type="compositionally biased region" description="Basic and acidic residues" evidence="1">
    <location>
        <begin position="29"/>
        <end position="45"/>
    </location>
</feature>
<feature type="compositionally biased region" description="Pro residues" evidence="1">
    <location>
        <begin position="219"/>
        <end position="229"/>
    </location>
</feature>
<protein>
    <submittedName>
        <fullName evidence="2">Uncharacterized protein</fullName>
    </submittedName>
</protein>
<keyword evidence="3" id="KW-1185">Reference proteome</keyword>
<evidence type="ECO:0000256" key="1">
    <source>
        <dbReference type="SAM" id="MobiDB-lite"/>
    </source>
</evidence>
<gene>
    <name evidence="2" type="ORF">BVRB_029710</name>
</gene>
<dbReference type="Proteomes" id="UP000035740">
    <property type="component" value="Unassembled WGS sequence"/>
</dbReference>
<accession>A0A0J8B120</accession>
<proteinExistence type="predicted"/>
<dbReference type="AlphaFoldDB" id="A0A0J8B120"/>
<feature type="region of interest" description="Disordered" evidence="1">
    <location>
        <begin position="26"/>
        <end position="69"/>
    </location>
</feature>
<feature type="region of interest" description="Disordered" evidence="1">
    <location>
        <begin position="143"/>
        <end position="229"/>
    </location>
</feature>
<feature type="non-terminal residue" evidence="2">
    <location>
        <position position="1"/>
    </location>
</feature>
<feature type="non-terminal residue" evidence="2">
    <location>
        <position position="229"/>
    </location>
</feature>
<reference evidence="2 3" key="1">
    <citation type="journal article" date="2014" name="Nature">
        <title>The genome of the recently domesticated crop plant sugar beet (Beta vulgaris).</title>
        <authorList>
            <person name="Dohm J.C."/>
            <person name="Minoche A.E."/>
            <person name="Holtgrawe D."/>
            <person name="Capella-Gutierrez S."/>
            <person name="Zakrzewski F."/>
            <person name="Tafer H."/>
            <person name="Rupp O."/>
            <person name="Sorensen T.R."/>
            <person name="Stracke R."/>
            <person name="Reinhardt R."/>
            <person name="Goesmann A."/>
            <person name="Kraft T."/>
            <person name="Schulz B."/>
            <person name="Stadler P.F."/>
            <person name="Schmidt T."/>
            <person name="Gabaldon T."/>
            <person name="Lehrach H."/>
            <person name="Weisshaar B."/>
            <person name="Himmelbauer H."/>
        </authorList>
    </citation>
    <scope>NUCLEOTIDE SEQUENCE [LARGE SCALE GENOMIC DNA]</scope>
    <source>
        <tissue evidence="2">Taproot</tissue>
    </source>
</reference>
<organism evidence="2 3">
    <name type="scientific">Beta vulgaris subsp. vulgaris</name>
    <name type="common">Beet</name>
    <dbReference type="NCBI Taxonomy" id="3555"/>
    <lineage>
        <taxon>Eukaryota</taxon>
        <taxon>Viridiplantae</taxon>
        <taxon>Streptophyta</taxon>
        <taxon>Embryophyta</taxon>
        <taxon>Tracheophyta</taxon>
        <taxon>Spermatophyta</taxon>
        <taxon>Magnoliopsida</taxon>
        <taxon>eudicotyledons</taxon>
        <taxon>Gunneridae</taxon>
        <taxon>Pentapetalae</taxon>
        <taxon>Caryophyllales</taxon>
        <taxon>Chenopodiaceae</taxon>
        <taxon>Betoideae</taxon>
        <taxon>Beta</taxon>
    </lineage>
</organism>
<evidence type="ECO:0000313" key="3">
    <source>
        <dbReference type="Proteomes" id="UP000035740"/>
    </source>
</evidence>